<dbReference type="Gene3D" id="2.60.169.10">
    <property type="entry name" value="Microviridae F protein"/>
    <property type="match status" value="1"/>
</dbReference>
<proteinExistence type="inferred from homology"/>
<evidence type="ECO:0000256" key="1">
    <source>
        <dbReference type="ARBA" id="ARBA00009963"/>
    </source>
</evidence>
<accession>A0A8S5VHZ1</accession>
<dbReference type="InterPro" id="IPR037002">
    <property type="entry name" value="Microviridae_protein_F_sf"/>
</dbReference>
<dbReference type="GO" id="GO:0005198">
    <property type="term" value="F:structural molecule activity"/>
    <property type="evidence" value="ECO:0007669"/>
    <property type="project" value="InterPro"/>
</dbReference>
<dbReference type="SUPFAM" id="SSF88645">
    <property type="entry name" value="ssDNA viruses"/>
    <property type="match status" value="1"/>
</dbReference>
<dbReference type="InterPro" id="IPR016184">
    <property type="entry name" value="Capsid/spike_ssDNA_virus"/>
</dbReference>
<reference evidence="2" key="1">
    <citation type="journal article" date="2021" name="Proc. Natl. Acad. Sci. U.S.A.">
        <title>A Catalog of Tens of Thousands of Viruses from Human Metagenomes Reveals Hidden Associations with Chronic Diseases.</title>
        <authorList>
            <person name="Tisza M.J."/>
            <person name="Buck C.B."/>
        </authorList>
    </citation>
    <scope>NUCLEOTIDE SEQUENCE</scope>
    <source>
        <strain evidence="2">Ct3z32</strain>
    </source>
</reference>
<dbReference type="EMBL" id="BK016267">
    <property type="protein sequence ID" value="DAG06227.1"/>
    <property type="molecule type" value="Genomic_DNA"/>
</dbReference>
<protein>
    <submittedName>
        <fullName evidence="2">Major capsid protein</fullName>
    </submittedName>
</protein>
<name>A0A8S5VHZ1_9CAUD</name>
<dbReference type="InterPro" id="IPR003514">
    <property type="entry name" value="Microviridae_protein_F"/>
</dbReference>
<evidence type="ECO:0000313" key="2">
    <source>
        <dbReference type="EMBL" id="DAG06227.1"/>
    </source>
</evidence>
<sequence length="575" mass="64018">MVKSVLQKSLSQSNVSRNAFDVGYSNKFTSSLGMLLPCFVRECNPDEHYVINARMFTRTMPMNSAAFIQCTQHVEFFFVPYRLLWRDFPQFVTGTKYPTSLYDTKVSSDSPKFDLAKIYNAFKAKLTASNATPAGGLGTDLLGYPKIQNALRLLDLLGYGCYFTPDAKDFAPAAMNPFRLLAYQKICADFYRVANWEDNRVKSWNIDGLNIDLTSTWNAVTLQNFLDNYLALNYRPWKKDLFTIANTQFQGADFLSNSFNSPIFPQFNNDNGFVPETSISGGKQGELYVKSAGSTSFLTMANLRSAFALDKLYRLMALASDGDYKSQIKARYGFDAYAPQMRCQFVGSASSVIQVNPITSTADTLTTTDNAFSGTPVGRIYGNGVAQGSDTFEFDTKEHGILMGICSFVPDVDYSSYGVNIFNKKLSSSEYFQPEFDNLGKQALDATSLYLAKVPGAGGIQSPAVLGWIPRYAEYKTHIDEVHGQLNGNIYRSASGEPTLSSWTAPRLAGFEDDKASYWCKDGLSKNFFYINPALYNSIFVNQYEGFQTQDQFICEVSNNVQALLPMSVSGEPLI</sequence>
<comment type="similarity">
    <text evidence="1">Belongs to the microviridae F protein family.</text>
</comment>
<dbReference type="Pfam" id="PF02305">
    <property type="entry name" value="Phage_F"/>
    <property type="match status" value="2"/>
</dbReference>
<organism evidence="2">
    <name type="scientific">Siphoviridae sp. ct3z32</name>
    <dbReference type="NCBI Taxonomy" id="2825327"/>
    <lineage>
        <taxon>Viruses</taxon>
        <taxon>Duplodnaviria</taxon>
        <taxon>Heunggongvirae</taxon>
        <taxon>Uroviricota</taxon>
        <taxon>Caudoviricetes</taxon>
    </lineage>
</organism>